<dbReference type="RefSeq" id="WP_004829080.1">
    <property type="nucleotide sequence ID" value="NZ_BKEF01000011.1"/>
</dbReference>
<dbReference type="SUPFAM" id="SSF53850">
    <property type="entry name" value="Periplasmic binding protein-like II"/>
    <property type="match status" value="1"/>
</dbReference>
<comment type="similarity">
    <text evidence="1">Belongs to the LysR transcriptional regulatory family.</text>
</comment>
<dbReference type="EMBL" id="CP092085">
    <property type="protein sequence ID" value="UUN99255.1"/>
    <property type="molecule type" value="Genomic_DNA"/>
</dbReference>
<dbReference type="KEGG" id="aber:BSR55_14530"/>
<dbReference type="PANTHER" id="PTHR30419">
    <property type="entry name" value="HTH-TYPE TRANSCRIPTIONAL REGULATOR YBHD"/>
    <property type="match status" value="1"/>
</dbReference>
<evidence type="ECO:0000313" key="5">
    <source>
        <dbReference type="EMBL" id="UUN99255.1"/>
    </source>
</evidence>
<protein>
    <submittedName>
        <fullName evidence="5">LysR family transcriptional regulator</fullName>
    </submittedName>
</protein>
<evidence type="ECO:0000313" key="6">
    <source>
        <dbReference type="Proteomes" id="UP000644140"/>
    </source>
</evidence>
<dbReference type="SUPFAM" id="SSF46785">
    <property type="entry name" value="Winged helix' DNA-binding domain"/>
    <property type="match status" value="1"/>
</dbReference>
<gene>
    <name evidence="5" type="ORF">I9054_007330</name>
</gene>
<dbReference type="InterPro" id="IPR000847">
    <property type="entry name" value="LysR_HTH_N"/>
</dbReference>
<dbReference type="InterPro" id="IPR036388">
    <property type="entry name" value="WH-like_DNA-bd_sf"/>
</dbReference>
<sequence length="328" mass="36714">MLNRISLRQMEYFVATAECGSIIIASEKIHVSSPSISAAIAHIEAELQTQLFIRQHAKGLIPTTVGKSVMLECKKILNQASSLYSLTAEFSGSIRGPLKLGCFPAFTPMIYADIINGFSNLYKQVSLDLYEDDQQALLNALIRNDIDLALTYDLNIDANIIHFEPLTKLPPHALVSEQHPLALLPAVTLEELSTYPMILLDMPFSNEYFLSLFSTKNLKPNVVRSSKNIDVVRSMVANNIGYTILNVRPKNNYSLDGKRLIRIRIAEEHRPMYIGIATPKNVPKNIVVEAFISRCKSFISDQFISGMSSAHFYDPYIKNQTQKDASDV</sequence>
<dbReference type="GO" id="GO:0003677">
    <property type="term" value="F:DNA binding"/>
    <property type="evidence" value="ECO:0007669"/>
    <property type="project" value="UniProtKB-KW"/>
</dbReference>
<dbReference type="InterPro" id="IPR036390">
    <property type="entry name" value="WH_DNA-bd_sf"/>
</dbReference>
<dbReference type="Proteomes" id="UP000644140">
    <property type="component" value="Chromosome"/>
</dbReference>
<keyword evidence="2" id="KW-0805">Transcription regulation</keyword>
<dbReference type="GO" id="GO:0003700">
    <property type="term" value="F:DNA-binding transcription factor activity"/>
    <property type="evidence" value="ECO:0007669"/>
    <property type="project" value="InterPro"/>
</dbReference>
<name>A0A8I1AF36_ACIBZ</name>
<dbReference type="InterPro" id="IPR050950">
    <property type="entry name" value="HTH-type_LysR_regulators"/>
</dbReference>
<organism evidence="5 6">
    <name type="scientific">Acinetobacter bereziniae</name>
    <name type="common">Acinetobacter genomosp. 10</name>
    <dbReference type="NCBI Taxonomy" id="106648"/>
    <lineage>
        <taxon>Bacteria</taxon>
        <taxon>Pseudomonadati</taxon>
        <taxon>Pseudomonadota</taxon>
        <taxon>Gammaproteobacteria</taxon>
        <taxon>Moraxellales</taxon>
        <taxon>Moraxellaceae</taxon>
        <taxon>Acinetobacter</taxon>
    </lineage>
</organism>
<dbReference type="Gene3D" id="3.40.190.10">
    <property type="entry name" value="Periplasmic binding protein-like II"/>
    <property type="match status" value="2"/>
</dbReference>
<dbReference type="CDD" id="cd08412">
    <property type="entry name" value="PBP2_PAO1_like"/>
    <property type="match status" value="1"/>
</dbReference>
<proteinExistence type="inferred from homology"/>
<dbReference type="InterPro" id="IPR005119">
    <property type="entry name" value="LysR_subst-bd"/>
</dbReference>
<evidence type="ECO:0000256" key="4">
    <source>
        <dbReference type="ARBA" id="ARBA00023163"/>
    </source>
</evidence>
<dbReference type="Pfam" id="PF03466">
    <property type="entry name" value="LysR_substrate"/>
    <property type="match status" value="1"/>
</dbReference>
<evidence type="ECO:0000256" key="3">
    <source>
        <dbReference type="ARBA" id="ARBA00023125"/>
    </source>
</evidence>
<evidence type="ECO:0000256" key="2">
    <source>
        <dbReference type="ARBA" id="ARBA00023015"/>
    </source>
</evidence>
<evidence type="ECO:0000256" key="1">
    <source>
        <dbReference type="ARBA" id="ARBA00009437"/>
    </source>
</evidence>
<keyword evidence="3" id="KW-0238">DNA-binding</keyword>
<dbReference type="PANTHER" id="PTHR30419:SF28">
    <property type="entry name" value="HTH-TYPE TRANSCRIPTIONAL REGULATOR BSDA"/>
    <property type="match status" value="1"/>
</dbReference>
<dbReference type="Gene3D" id="1.10.10.10">
    <property type="entry name" value="Winged helix-like DNA-binding domain superfamily/Winged helix DNA-binding domain"/>
    <property type="match status" value="1"/>
</dbReference>
<keyword evidence="4" id="KW-0804">Transcription</keyword>
<accession>A0A8I1AF36</accession>
<dbReference type="GO" id="GO:0005829">
    <property type="term" value="C:cytosol"/>
    <property type="evidence" value="ECO:0007669"/>
    <property type="project" value="TreeGrafter"/>
</dbReference>
<dbReference type="PROSITE" id="PS50931">
    <property type="entry name" value="HTH_LYSR"/>
    <property type="match status" value="1"/>
</dbReference>
<reference evidence="5" key="1">
    <citation type="submission" date="2022-02" db="EMBL/GenBank/DDBJ databases">
        <title>Characterization of Tn125 harboring carbapenem-resistant Acinetobacter bereziniae clinical isolates.</title>
        <authorList>
            <person name="Wong N.-K."/>
            <person name="Pan Q."/>
        </authorList>
    </citation>
    <scope>NUCLEOTIDE SEQUENCE</scope>
    <source>
        <strain evidence="5">GD03393</strain>
    </source>
</reference>
<dbReference type="AlphaFoldDB" id="A0A8I1AF36"/>
<dbReference type="Pfam" id="PF00126">
    <property type="entry name" value="HTH_1"/>
    <property type="match status" value="1"/>
</dbReference>